<gene>
    <name evidence="1" type="ORF">BpHYR1_033295</name>
</gene>
<protein>
    <submittedName>
        <fullName evidence="1">Uncharacterized protein</fullName>
    </submittedName>
</protein>
<sequence>MSALACRLASSQLLWHAWHSGTRRHGTLFRSSDFCPHADRPRSKALDSLIFGDSVVSGVDPEAALGQCEAHFYASLTAVFHVIVPQNPDRLVNAEQLAGVYFLVKTSVQIEGVGRVQKSALQQTGHHISQIMHLVDYFRAIYLKCFATTKY</sequence>
<accession>A0A3M7S6Y6</accession>
<dbReference type="Proteomes" id="UP000276133">
    <property type="component" value="Unassembled WGS sequence"/>
</dbReference>
<evidence type="ECO:0000313" key="1">
    <source>
        <dbReference type="EMBL" id="RNA31593.1"/>
    </source>
</evidence>
<keyword evidence="2" id="KW-1185">Reference proteome</keyword>
<reference evidence="1 2" key="1">
    <citation type="journal article" date="2018" name="Sci. Rep.">
        <title>Genomic signatures of local adaptation to the degree of environmental predictability in rotifers.</title>
        <authorList>
            <person name="Franch-Gras L."/>
            <person name="Hahn C."/>
            <person name="Garcia-Roger E.M."/>
            <person name="Carmona M.J."/>
            <person name="Serra M."/>
            <person name="Gomez A."/>
        </authorList>
    </citation>
    <scope>NUCLEOTIDE SEQUENCE [LARGE SCALE GENOMIC DNA]</scope>
    <source>
        <strain evidence="1">HYR1</strain>
    </source>
</reference>
<proteinExistence type="predicted"/>
<organism evidence="1 2">
    <name type="scientific">Brachionus plicatilis</name>
    <name type="common">Marine rotifer</name>
    <name type="synonym">Brachionus muelleri</name>
    <dbReference type="NCBI Taxonomy" id="10195"/>
    <lineage>
        <taxon>Eukaryota</taxon>
        <taxon>Metazoa</taxon>
        <taxon>Spiralia</taxon>
        <taxon>Gnathifera</taxon>
        <taxon>Rotifera</taxon>
        <taxon>Eurotatoria</taxon>
        <taxon>Monogononta</taxon>
        <taxon>Pseudotrocha</taxon>
        <taxon>Ploima</taxon>
        <taxon>Brachionidae</taxon>
        <taxon>Brachionus</taxon>
    </lineage>
</organism>
<comment type="caution">
    <text evidence="1">The sequence shown here is derived from an EMBL/GenBank/DDBJ whole genome shotgun (WGS) entry which is preliminary data.</text>
</comment>
<evidence type="ECO:0000313" key="2">
    <source>
        <dbReference type="Proteomes" id="UP000276133"/>
    </source>
</evidence>
<dbReference type="EMBL" id="REGN01001920">
    <property type="protein sequence ID" value="RNA31593.1"/>
    <property type="molecule type" value="Genomic_DNA"/>
</dbReference>
<dbReference type="AlphaFoldDB" id="A0A3M7S6Y6"/>
<name>A0A3M7S6Y6_BRAPC</name>